<dbReference type="GO" id="GO:0005634">
    <property type="term" value="C:nucleus"/>
    <property type="evidence" value="ECO:0007669"/>
    <property type="project" value="TreeGrafter"/>
</dbReference>
<comment type="catalytic activity">
    <reaction evidence="1">
        <text>Exonucleolytic cleavage in the 3'- to 5'-direction to yield nucleoside 5'-phosphates.</text>
        <dbReference type="EC" id="3.1.11.2"/>
    </reaction>
</comment>
<dbReference type="GO" id="GO:0003906">
    <property type="term" value="F:DNA-(apurinic or apyrimidinic site) endonuclease activity"/>
    <property type="evidence" value="ECO:0007669"/>
    <property type="project" value="TreeGrafter"/>
</dbReference>
<dbReference type="CDD" id="cd09076">
    <property type="entry name" value="L1-EN"/>
    <property type="match status" value="1"/>
</dbReference>
<name>A0A8C1P1U4_CYPCA</name>
<evidence type="ECO:0000256" key="6">
    <source>
        <dbReference type="ARBA" id="ARBA00022763"/>
    </source>
</evidence>
<evidence type="ECO:0000313" key="13">
    <source>
        <dbReference type="Proteomes" id="UP000694427"/>
    </source>
</evidence>
<proteinExistence type="inferred from homology"/>
<dbReference type="AlphaFoldDB" id="A0A8C1P1U4"/>
<comment type="cofactor">
    <cofactor evidence="2">
        <name>Mg(2+)</name>
        <dbReference type="ChEBI" id="CHEBI:18420"/>
    </cofactor>
</comment>
<dbReference type="SUPFAM" id="SSF56219">
    <property type="entry name" value="DNase I-like"/>
    <property type="match status" value="1"/>
</dbReference>
<keyword evidence="8" id="KW-0460">Magnesium</keyword>
<dbReference type="EC" id="3.1.11.2" evidence="4"/>
<keyword evidence="7" id="KW-0378">Hydrolase</keyword>
<dbReference type="InterPro" id="IPR005135">
    <property type="entry name" value="Endo/exonuclease/phosphatase"/>
</dbReference>
<evidence type="ECO:0000256" key="5">
    <source>
        <dbReference type="ARBA" id="ARBA00022723"/>
    </source>
</evidence>
<evidence type="ECO:0000256" key="4">
    <source>
        <dbReference type="ARBA" id="ARBA00012115"/>
    </source>
</evidence>
<evidence type="ECO:0000259" key="11">
    <source>
        <dbReference type="Pfam" id="PF03372"/>
    </source>
</evidence>
<reference evidence="12" key="2">
    <citation type="submission" date="2025-09" db="UniProtKB">
        <authorList>
            <consortium name="Ensembl"/>
        </authorList>
    </citation>
    <scope>IDENTIFICATION</scope>
</reference>
<evidence type="ECO:0000256" key="7">
    <source>
        <dbReference type="ARBA" id="ARBA00022801"/>
    </source>
</evidence>
<evidence type="ECO:0000313" key="12">
    <source>
        <dbReference type="Ensembl" id="ENSCCRP00010100924.1"/>
    </source>
</evidence>
<feature type="coiled-coil region" evidence="10">
    <location>
        <begin position="267"/>
        <end position="294"/>
    </location>
</feature>
<evidence type="ECO:0000256" key="1">
    <source>
        <dbReference type="ARBA" id="ARBA00000493"/>
    </source>
</evidence>
<keyword evidence="9" id="KW-0234">DNA repair</keyword>
<keyword evidence="10" id="KW-0175">Coiled coil</keyword>
<accession>A0A8C1P1U4</accession>
<dbReference type="GO" id="GO:0008311">
    <property type="term" value="F:double-stranded DNA 3'-5' DNA exonuclease activity"/>
    <property type="evidence" value="ECO:0007669"/>
    <property type="project" value="UniProtKB-EC"/>
</dbReference>
<comment type="similarity">
    <text evidence="3">Belongs to the DNA repair enzymes AP/ExoA family.</text>
</comment>
<sequence length="353" mass="41184">MAYYVKGRNISVTCLRHSANHNALDSWPVRRQKVDIAFIQESHLTDSEHSKLRRDWVGNVFYSSKARGVALLINKHLNFKLNSVEKDKNGRFLFVDCEINRNKISLVNIYGPNYDDPLFFNNLIMKLATVGGQCVVGGDFNLVLNPLLDRSLPKTSLLSKAATALNQGMKDIGITDVWRNLNPNQRDFSFFSPTHNTHSRIDMFLPTTRRWRFKNYMLKDPEFISYMTTNIEIFLDANSNSSSHANIWEALKTYMRGQILSYSAHKVKQIRERLTKLERDIKKQEQEYIATKKEEYLNTLNKTRIKYNNLCTGKEELWKIKNYRTHWKLQQSHCFQNPARTNRNVTHTDPSAS</sequence>
<dbReference type="GO" id="GO:0046872">
    <property type="term" value="F:metal ion binding"/>
    <property type="evidence" value="ECO:0007669"/>
    <property type="project" value="UniProtKB-KW"/>
</dbReference>
<evidence type="ECO:0000256" key="9">
    <source>
        <dbReference type="ARBA" id="ARBA00023204"/>
    </source>
</evidence>
<evidence type="ECO:0000256" key="3">
    <source>
        <dbReference type="ARBA" id="ARBA00007092"/>
    </source>
</evidence>
<evidence type="ECO:0000256" key="2">
    <source>
        <dbReference type="ARBA" id="ARBA00001946"/>
    </source>
</evidence>
<protein>
    <recommendedName>
        <fullName evidence="4">exodeoxyribonuclease III</fullName>
        <ecNumber evidence="4">3.1.11.2</ecNumber>
    </recommendedName>
</protein>
<keyword evidence="13" id="KW-1185">Reference proteome</keyword>
<dbReference type="InterPro" id="IPR004808">
    <property type="entry name" value="AP_endonuc_1"/>
</dbReference>
<dbReference type="PANTHER" id="PTHR22748">
    <property type="entry name" value="AP ENDONUCLEASE"/>
    <property type="match status" value="1"/>
</dbReference>
<dbReference type="GO" id="GO:0006284">
    <property type="term" value="P:base-excision repair"/>
    <property type="evidence" value="ECO:0007669"/>
    <property type="project" value="TreeGrafter"/>
</dbReference>
<dbReference type="PANTHER" id="PTHR22748:SF26">
    <property type="entry name" value="ENDONUCLEASE_EXONUCLEASE_PHOSPHATASE DOMAIN-CONTAINING PROTEIN"/>
    <property type="match status" value="1"/>
</dbReference>
<dbReference type="Pfam" id="PF03372">
    <property type="entry name" value="Exo_endo_phos"/>
    <property type="match status" value="1"/>
</dbReference>
<keyword evidence="5" id="KW-0479">Metal-binding</keyword>
<organism evidence="12 13">
    <name type="scientific">Cyprinus carpio</name>
    <name type="common">Common carp</name>
    <dbReference type="NCBI Taxonomy" id="7962"/>
    <lineage>
        <taxon>Eukaryota</taxon>
        <taxon>Metazoa</taxon>
        <taxon>Chordata</taxon>
        <taxon>Craniata</taxon>
        <taxon>Vertebrata</taxon>
        <taxon>Euteleostomi</taxon>
        <taxon>Actinopterygii</taxon>
        <taxon>Neopterygii</taxon>
        <taxon>Teleostei</taxon>
        <taxon>Ostariophysi</taxon>
        <taxon>Cypriniformes</taxon>
        <taxon>Cyprinidae</taxon>
        <taxon>Cyprininae</taxon>
        <taxon>Cyprinus</taxon>
    </lineage>
</organism>
<dbReference type="GO" id="GO:0008081">
    <property type="term" value="F:phosphoric diester hydrolase activity"/>
    <property type="evidence" value="ECO:0007669"/>
    <property type="project" value="TreeGrafter"/>
</dbReference>
<keyword evidence="6" id="KW-0227">DNA damage</keyword>
<reference evidence="12" key="1">
    <citation type="submission" date="2025-08" db="UniProtKB">
        <authorList>
            <consortium name="Ensembl"/>
        </authorList>
    </citation>
    <scope>IDENTIFICATION</scope>
</reference>
<feature type="domain" description="Endonuclease/exonuclease/phosphatase" evidence="11">
    <location>
        <begin position="30"/>
        <end position="213"/>
    </location>
</feature>
<dbReference type="InterPro" id="IPR036691">
    <property type="entry name" value="Endo/exonu/phosph_ase_sf"/>
</dbReference>
<dbReference type="Proteomes" id="UP000694427">
    <property type="component" value="Unplaced"/>
</dbReference>
<dbReference type="Gene3D" id="3.60.10.10">
    <property type="entry name" value="Endonuclease/exonuclease/phosphatase"/>
    <property type="match status" value="1"/>
</dbReference>
<evidence type="ECO:0000256" key="10">
    <source>
        <dbReference type="SAM" id="Coils"/>
    </source>
</evidence>
<dbReference type="Ensembl" id="ENSCCRT00010112093.1">
    <property type="protein sequence ID" value="ENSCCRP00010100924.1"/>
    <property type="gene ID" value="ENSCCRG00010044370.1"/>
</dbReference>
<evidence type="ECO:0000256" key="8">
    <source>
        <dbReference type="ARBA" id="ARBA00022842"/>
    </source>
</evidence>